<dbReference type="Gene3D" id="3.30.160.40">
    <property type="entry name" value="Porphobilinogen deaminase, C-terminal domain"/>
    <property type="match status" value="1"/>
</dbReference>
<dbReference type="Proteomes" id="UP000076586">
    <property type="component" value="Unassembled WGS sequence"/>
</dbReference>
<comment type="cofactor">
    <cofactor evidence="8">
        <name>dipyrromethane</name>
        <dbReference type="ChEBI" id="CHEBI:60342"/>
    </cofactor>
    <text evidence="8">Binds 1 dipyrromethane group covalently.</text>
</comment>
<dbReference type="RefSeq" id="WP_068701127.1">
    <property type="nucleotide sequence ID" value="NZ_BDCR01000001.1"/>
</dbReference>
<dbReference type="PANTHER" id="PTHR11557">
    <property type="entry name" value="PORPHOBILINOGEN DEAMINASE"/>
    <property type="match status" value="1"/>
</dbReference>
<feature type="domain" description="Porphobilinogen deaminase C-terminal" evidence="10">
    <location>
        <begin position="227"/>
        <end position="295"/>
    </location>
</feature>
<dbReference type="InterPro" id="IPR022419">
    <property type="entry name" value="Porphobilin_deaminase_cofac_BS"/>
</dbReference>
<evidence type="ECO:0000256" key="3">
    <source>
        <dbReference type="ARBA" id="ARBA00005638"/>
    </source>
</evidence>
<comment type="function">
    <text evidence="1 8">Tetrapolymerization of the monopyrrole PBG into the hydroxymethylbilane pre-uroporphyrinogen in several discrete steps.</text>
</comment>
<dbReference type="PROSITE" id="PS00533">
    <property type="entry name" value="PORPHOBILINOGEN_DEAM"/>
    <property type="match status" value="1"/>
</dbReference>
<feature type="modified residue" description="S-(dipyrrolylmethanemethyl)cysteine" evidence="8">
    <location>
        <position position="242"/>
    </location>
</feature>
<dbReference type="EMBL" id="BDCR01000001">
    <property type="protein sequence ID" value="GAT61570.1"/>
    <property type="molecule type" value="Genomic_DNA"/>
</dbReference>
<reference evidence="12" key="2">
    <citation type="journal article" date="2017" name="Genome Announc.">
        <title>Draft genome sequence of Paludibacter jiangxiensis NM7(T), a propionate-producing fermentative bacterium.</title>
        <authorList>
            <person name="Qiu Y.-L."/>
            <person name="Tourlousse D.M."/>
            <person name="Matsuura N."/>
            <person name="Ohashi A."/>
            <person name="Sekiguchi Y."/>
        </authorList>
    </citation>
    <scope>NUCLEOTIDE SEQUENCE [LARGE SCALE GENOMIC DNA]</scope>
    <source>
        <strain evidence="12">NM7</strain>
    </source>
</reference>
<dbReference type="InterPro" id="IPR022417">
    <property type="entry name" value="Porphobilin_deaminase_N"/>
</dbReference>
<dbReference type="InterPro" id="IPR022418">
    <property type="entry name" value="Porphobilinogen_deaminase_C"/>
</dbReference>
<dbReference type="STRING" id="681398.PJIAN_1150"/>
<proteinExistence type="inferred from homology"/>
<dbReference type="InterPro" id="IPR036803">
    <property type="entry name" value="Porphobilinogen_deaminase_C_sf"/>
</dbReference>
<comment type="pathway">
    <text evidence="2">Porphyrin-containing compound metabolism; protoporphyrin-IX biosynthesis; coproporphyrinogen-III from 5-aminolevulinate: step 2/4.</text>
</comment>
<keyword evidence="6 8" id="KW-0627">Porphyrin biosynthesis</keyword>
<dbReference type="Pfam" id="PF01379">
    <property type="entry name" value="Porphobil_deam"/>
    <property type="match status" value="1"/>
</dbReference>
<dbReference type="EC" id="2.5.1.61" evidence="8"/>
<dbReference type="FunFam" id="3.40.190.10:FF:000005">
    <property type="entry name" value="Porphobilinogen deaminase"/>
    <property type="match status" value="1"/>
</dbReference>
<reference evidence="12" key="1">
    <citation type="submission" date="2016-04" db="EMBL/GenBank/DDBJ databases">
        <title>Draft genome sequence of Paludibacter jiangxiensis strain NM7.</title>
        <authorList>
            <person name="Qiu Y."/>
            <person name="Matsuura N."/>
            <person name="Ohashi A."/>
            <person name="Tourlousse M.D."/>
            <person name="Sekiguchi Y."/>
        </authorList>
    </citation>
    <scope>NUCLEOTIDE SEQUENCE [LARGE SCALE GENOMIC DNA]</scope>
    <source>
        <strain evidence="12">NM7</strain>
    </source>
</reference>
<dbReference type="HAMAP" id="MF_00260">
    <property type="entry name" value="Porphobil_deam"/>
    <property type="match status" value="1"/>
</dbReference>
<dbReference type="PIRSF" id="PIRSF001438">
    <property type="entry name" value="4pyrrol_synth_OHMeBilane_synth"/>
    <property type="match status" value="1"/>
</dbReference>
<gene>
    <name evidence="8" type="primary">hemC</name>
    <name evidence="11" type="ORF">PJIAN_1150</name>
</gene>
<dbReference type="FunFam" id="3.40.190.10:FF:000004">
    <property type="entry name" value="Porphobilinogen deaminase"/>
    <property type="match status" value="1"/>
</dbReference>
<dbReference type="NCBIfam" id="TIGR00212">
    <property type="entry name" value="hemC"/>
    <property type="match status" value="1"/>
</dbReference>
<name>A0A170Y7B7_9BACT</name>
<comment type="caution">
    <text evidence="11">The sequence shown here is derived from an EMBL/GenBank/DDBJ whole genome shotgun (WGS) entry which is preliminary data.</text>
</comment>
<evidence type="ECO:0000313" key="12">
    <source>
        <dbReference type="Proteomes" id="UP000076586"/>
    </source>
</evidence>
<comment type="similarity">
    <text evidence="3 8">Belongs to the HMBS family.</text>
</comment>
<dbReference type="GO" id="GO:0004418">
    <property type="term" value="F:hydroxymethylbilane synthase activity"/>
    <property type="evidence" value="ECO:0007669"/>
    <property type="project" value="UniProtKB-UniRule"/>
</dbReference>
<dbReference type="CDD" id="cd13646">
    <property type="entry name" value="PBP2_EcHMBS_like"/>
    <property type="match status" value="1"/>
</dbReference>
<comment type="miscellaneous">
    <text evidence="8">The porphobilinogen subunits are added to the dipyrromethane group.</text>
</comment>
<dbReference type="Gene3D" id="3.40.190.10">
    <property type="entry name" value="Periplasmic binding protein-like II"/>
    <property type="match status" value="2"/>
</dbReference>
<dbReference type="Pfam" id="PF03900">
    <property type="entry name" value="Porphobil_deamC"/>
    <property type="match status" value="1"/>
</dbReference>
<dbReference type="AlphaFoldDB" id="A0A170Y7B7"/>
<dbReference type="PANTHER" id="PTHR11557:SF0">
    <property type="entry name" value="PORPHOBILINOGEN DEAMINASE"/>
    <property type="match status" value="1"/>
</dbReference>
<dbReference type="OrthoDB" id="9810298at2"/>
<evidence type="ECO:0000313" key="11">
    <source>
        <dbReference type="EMBL" id="GAT61570.1"/>
    </source>
</evidence>
<evidence type="ECO:0000259" key="10">
    <source>
        <dbReference type="Pfam" id="PF03900"/>
    </source>
</evidence>
<evidence type="ECO:0000259" key="9">
    <source>
        <dbReference type="Pfam" id="PF01379"/>
    </source>
</evidence>
<sequence>MKNNIVRIGTRGSALALYQANQVKLSIETNFPDLQAEIVIIHTKGDKILDVALSKIGDKGLFTKELEVALLGNEVDMAVHSLKDLPTFFPEGLQLGAVLPRAEVRDALVSKNGKTLKELGAGDVIATSSLRRKAQLLAYNPDFKIVDIRGNVNTRLSKMDNGYCDAMIMAAAGLQRLNLDERITEIIDPANIIPAVSQGIIAIETRADDEQIATVMNGINHQPTMQVALAERAFLKAMDGGCQVPIGCYSEVSGDEIVFTGFVSDLKGEKIIRLSKKGSLKDARAIALEISGQMAEQGAKEILDDIRKNSCI</sequence>
<comment type="subunit">
    <text evidence="4 8">Monomer.</text>
</comment>
<evidence type="ECO:0000256" key="8">
    <source>
        <dbReference type="HAMAP-Rule" id="MF_00260"/>
    </source>
</evidence>
<dbReference type="GO" id="GO:0006782">
    <property type="term" value="P:protoporphyrinogen IX biosynthetic process"/>
    <property type="evidence" value="ECO:0007669"/>
    <property type="project" value="UniProtKB-UniRule"/>
</dbReference>
<dbReference type="GO" id="GO:0005737">
    <property type="term" value="C:cytoplasm"/>
    <property type="evidence" value="ECO:0007669"/>
    <property type="project" value="UniProtKB-UniRule"/>
</dbReference>
<protein>
    <recommendedName>
        <fullName evidence="8">Porphobilinogen deaminase</fullName>
        <shortName evidence="8">PBG</shortName>
        <ecNumber evidence="8">2.5.1.61</ecNumber>
    </recommendedName>
    <alternativeName>
        <fullName evidence="8">Hydroxymethylbilane synthase</fullName>
        <shortName evidence="8">HMBS</shortName>
    </alternativeName>
    <alternativeName>
        <fullName evidence="8">Pre-uroporphyrinogen synthase</fullName>
    </alternativeName>
</protein>
<feature type="domain" description="Porphobilinogen deaminase N-terminal" evidence="9">
    <location>
        <begin position="6"/>
        <end position="213"/>
    </location>
</feature>
<accession>A0A170Y7B7</accession>
<dbReference type="InterPro" id="IPR000860">
    <property type="entry name" value="HemC"/>
</dbReference>
<keyword evidence="12" id="KW-1185">Reference proteome</keyword>
<evidence type="ECO:0000256" key="1">
    <source>
        <dbReference type="ARBA" id="ARBA00002869"/>
    </source>
</evidence>
<evidence type="ECO:0000256" key="5">
    <source>
        <dbReference type="ARBA" id="ARBA00022679"/>
    </source>
</evidence>
<organism evidence="11 12">
    <name type="scientific">Paludibacter jiangxiensis</name>
    <dbReference type="NCBI Taxonomy" id="681398"/>
    <lineage>
        <taxon>Bacteria</taxon>
        <taxon>Pseudomonadati</taxon>
        <taxon>Bacteroidota</taxon>
        <taxon>Bacteroidia</taxon>
        <taxon>Bacteroidales</taxon>
        <taxon>Paludibacteraceae</taxon>
        <taxon>Paludibacter</taxon>
    </lineage>
</organism>
<dbReference type="SUPFAM" id="SSF53850">
    <property type="entry name" value="Periplasmic binding protein-like II"/>
    <property type="match status" value="1"/>
</dbReference>
<evidence type="ECO:0000256" key="7">
    <source>
        <dbReference type="ARBA" id="ARBA00048169"/>
    </source>
</evidence>
<dbReference type="SUPFAM" id="SSF54782">
    <property type="entry name" value="Porphobilinogen deaminase (hydroxymethylbilane synthase), C-terminal domain"/>
    <property type="match status" value="1"/>
</dbReference>
<keyword evidence="5 8" id="KW-0808">Transferase</keyword>
<dbReference type="PRINTS" id="PR00151">
    <property type="entry name" value="PORPHBDMNASE"/>
</dbReference>
<evidence type="ECO:0000256" key="6">
    <source>
        <dbReference type="ARBA" id="ARBA00023244"/>
    </source>
</evidence>
<comment type="catalytic activity">
    <reaction evidence="7 8">
        <text>4 porphobilinogen + H2O = hydroxymethylbilane + 4 NH4(+)</text>
        <dbReference type="Rhea" id="RHEA:13185"/>
        <dbReference type="ChEBI" id="CHEBI:15377"/>
        <dbReference type="ChEBI" id="CHEBI:28938"/>
        <dbReference type="ChEBI" id="CHEBI:57845"/>
        <dbReference type="ChEBI" id="CHEBI:58126"/>
        <dbReference type="EC" id="2.5.1.61"/>
    </reaction>
</comment>
<evidence type="ECO:0000256" key="2">
    <source>
        <dbReference type="ARBA" id="ARBA00004735"/>
    </source>
</evidence>
<evidence type="ECO:0000256" key="4">
    <source>
        <dbReference type="ARBA" id="ARBA00011245"/>
    </source>
</evidence>